<gene>
    <name evidence="1" type="primary">ABSGL_03995.1 scaffold 4782</name>
</gene>
<sequence>MHSINKRKVDVWEDEWEKEANVSREQPRNRTAVYTSLLEDQHSTLSETCTDLEASLAFLTTKLASLEVSLAENHAKADDKRQQAGQLLNRSVERAKSSFLERQKGCLVTLHENQQDLDRLVEQDSALAKTLDQLLLLTESATSDVDALHTPYTDKDTLQMEELMVTHNELEHRYMHAKSHGDGYKARAQVLEKELHKMNGLPQIIPILKSTTETYDKEIQHYQRSQANLALSESIETLARQRIRAPLTVVHQMKETHQVRQTTLRLKKVYQSLVRQRACQQLLLYGFQIETKRLLFYKHALLAYQQDLQKKPAKIPEQQSYHSQQHQKKDIIPGIKRLLATYDDSVDYEGMTHDQVIKAIEKKVALEQAWNKKWADDVNDNLDAIQLLDQSKHDLARTLFGDSASRETLELKAKSYDDAQWTLTSAINEVEMELDALEKEASG</sequence>
<dbReference type="InParanoid" id="A0A168MG46"/>
<dbReference type="EMBL" id="LT552109">
    <property type="protein sequence ID" value="SAL98458.1"/>
    <property type="molecule type" value="Genomic_DNA"/>
</dbReference>
<evidence type="ECO:0000313" key="1">
    <source>
        <dbReference type="EMBL" id="SAL98458.1"/>
    </source>
</evidence>
<protein>
    <submittedName>
        <fullName evidence="1">Uncharacterized protein</fullName>
    </submittedName>
</protein>
<organism evidence="1">
    <name type="scientific">Absidia glauca</name>
    <name type="common">Pin mould</name>
    <dbReference type="NCBI Taxonomy" id="4829"/>
    <lineage>
        <taxon>Eukaryota</taxon>
        <taxon>Fungi</taxon>
        <taxon>Fungi incertae sedis</taxon>
        <taxon>Mucoromycota</taxon>
        <taxon>Mucoromycotina</taxon>
        <taxon>Mucoromycetes</taxon>
        <taxon>Mucorales</taxon>
        <taxon>Cunninghamellaceae</taxon>
        <taxon>Absidia</taxon>
    </lineage>
</organism>
<dbReference type="AlphaFoldDB" id="A0A168MG46"/>
<name>A0A168MG46_ABSGL</name>
<dbReference type="OrthoDB" id="2420495at2759"/>
<evidence type="ECO:0000313" key="2">
    <source>
        <dbReference type="Proteomes" id="UP000078561"/>
    </source>
</evidence>
<reference evidence="1" key="1">
    <citation type="submission" date="2016-04" db="EMBL/GenBank/DDBJ databases">
        <authorList>
            <person name="Evans L.H."/>
            <person name="Alamgir A."/>
            <person name="Owens N."/>
            <person name="Weber N.D."/>
            <person name="Virtaneva K."/>
            <person name="Barbian K."/>
            <person name="Babar A."/>
            <person name="Rosenke K."/>
        </authorList>
    </citation>
    <scope>NUCLEOTIDE SEQUENCE [LARGE SCALE GENOMIC DNA]</scope>
    <source>
        <strain evidence="1">CBS 101.48</strain>
    </source>
</reference>
<dbReference type="OMA" id="EDIWERE"/>
<accession>A0A168MG46</accession>
<dbReference type="Proteomes" id="UP000078561">
    <property type="component" value="Unassembled WGS sequence"/>
</dbReference>
<proteinExistence type="predicted"/>
<keyword evidence="2" id="KW-1185">Reference proteome</keyword>